<accession>A0A9N9M3L3</accession>
<evidence type="ECO:0000313" key="3">
    <source>
        <dbReference type="EMBL" id="CAG8984040.1"/>
    </source>
</evidence>
<gene>
    <name evidence="3" type="ORF">HYALB_00002981</name>
</gene>
<comment type="caution">
    <text evidence="3">The sequence shown here is derived from an EMBL/GenBank/DDBJ whole genome shotgun (WGS) entry which is preliminary data.</text>
</comment>
<protein>
    <submittedName>
        <fullName evidence="3">Uncharacterized protein</fullName>
    </submittedName>
</protein>
<sequence length="89" mass="9974">MCHFRPCRTLVLALVEYLVAKYEEKKAVRQASVKTLNDSAERYVQDGRQETRSYELGAVEEGRVRGNEGWADVKEGPPPGYETAVGSRA</sequence>
<feature type="signal peptide" evidence="2">
    <location>
        <begin position="1"/>
        <end position="20"/>
    </location>
</feature>
<dbReference type="OrthoDB" id="10352648at2759"/>
<reference evidence="3" key="1">
    <citation type="submission" date="2021-07" db="EMBL/GenBank/DDBJ databases">
        <authorList>
            <person name="Durling M."/>
        </authorList>
    </citation>
    <scope>NUCLEOTIDE SEQUENCE</scope>
</reference>
<dbReference type="AlphaFoldDB" id="A0A9N9M3L3"/>
<evidence type="ECO:0000256" key="1">
    <source>
        <dbReference type="SAM" id="MobiDB-lite"/>
    </source>
</evidence>
<feature type="chain" id="PRO_5040494973" evidence="2">
    <location>
        <begin position="21"/>
        <end position="89"/>
    </location>
</feature>
<feature type="region of interest" description="Disordered" evidence="1">
    <location>
        <begin position="69"/>
        <end position="89"/>
    </location>
</feature>
<keyword evidence="2" id="KW-0732">Signal</keyword>
<dbReference type="EMBL" id="CAJVRM010000749">
    <property type="protein sequence ID" value="CAG8984040.1"/>
    <property type="molecule type" value="Genomic_DNA"/>
</dbReference>
<evidence type="ECO:0000256" key="2">
    <source>
        <dbReference type="SAM" id="SignalP"/>
    </source>
</evidence>
<keyword evidence="4" id="KW-1185">Reference proteome</keyword>
<name>A0A9N9M3L3_9HELO</name>
<evidence type="ECO:0000313" key="4">
    <source>
        <dbReference type="Proteomes" id="UP000701801"/>
    </source>
</evidence>
<dbReference type="Proteomes" id="UP000701801">
    <property type="component" value="Unassembled WGS sequence"/>
</dbReference>
<proteinExistence type="predicted"/>
<organism evidence="3 4">
    <name type="scientific">Hymenoscyphus albidus</name>
    <dbReference type="NCBI Taxonomy" id="595503"/>
    <lineage>
        <taxon>Eukaryota</taxon>
        <taxon>Fungi</taxon>
        <taxon>Dikarya</taxon>
        <taxon>Ascomycota</taxon>
        <taxon>Pezizomycotina</taxon>
        <taxon>Leotiomycetes</taxon>
        <taxon>Helotiales</taxon>
        <taxon>Helotiaceae</taxon>
        <taxon>Hymenoscyphus</taxon>
    </lineage>
</organism>